<protein>
    <submittedName>
        <fullName evidence="2">Uncharacterized protein YdhG (YjbR/CyaY superfamily)</fullName>
    </submittedName>
</protein>
<organism evidence="2 3">
    <name type="scientific">[Clostridium] celerecrescens 18A</name>
    <dbReference type="NCBI Taxonomy" id="1286362"/>
    <lineage>
        <taxon>Bacteria</taxon>
        <taxon>Bacillati</taxon>
        <taxon>Bacillota</taxon>
        <taxon>Clostridia</taxon>
        <taxon>Lachnospirales</taxon>
        <taxon>Lachnospiraceae</taxon>
        <taxon>Lacrimispora</taxon>
    </lineage>
</organism>
<dbReference type="AlphaFoldDB" id="A0A2M8Z1I5"/>
<dbReference type="Gene3D" id="3.90.1150.200">
    <property type="match status" value="1"/>
</dbReference>
<dbReference type="InterPro" id="IPR014922">
    <property type="entry name" value="YdhG-like"/>
</dbReference>
<sequence length="212" mass="24525">MEQKLPTTIGEYIAGQRQDIQAILEKLYQTIKEAAPEATEKISWGMATFDYYGNLVHFSAGKKHVGFHPAPSAINAFQEELKEYHYSKGTVQFPYDKPLPLELIGRMVRFRTAEQAVLLEEKKAGKTKEKTLRPRYPMPDDVMAELWKENLTEAYNARPSYQKNDYIGWITRARRPETRKKRIDQMLDELRSGDAYMGMVYSPKKNTKTGHS</sequence>
<dbReference type="SUPFAM" id="SSF159888">
    <property type="entry name" value="YdhG-like"/>
    <property type="match status" value="1"/>
</dbReference>
<proteinExistence type="predicted"/>
<evidence type="ECO:0000259" key="1">
    <source>
        <dbReference type="Pfam" id="PF08818"/>
    </source>
</evidence>
<comment type="caution">
    <text evidence="2">The sequence shown here is derived from an EMBL/GenBank/DDBJ whole genome shotgun (WGS) entry which is preliminary data.</text>
</comment>
<dbReference type="Pfam" id="PF08818">
    <property type="entry name" value="DUF1801"/>
    <property type="match status" value="1"/>
</dbReference>
<dbReference type="OrthoDB" id="115213at2"/>
<accession>A0A2M8Z1I5</accession>
<dbReference type="Proteomes" id="UP000231092">
    <property type="component" value="Unassembled WGS sequence"/>
</dbReference>
<feature type="domain" description="YdhG-like" evidence="1">
    <location>
        <begin position="21"/>
        <end position="111"/>
    </location>
</feature>
<dbReference type="RefSeq" id="WP_100303975.1">
    <property type="nucleotide sequence ID" value="NZ_PGET01000001.1"/>
</dbReference>
<name>A0A2M8Z1I5_9FIRM</name>
<gene>
    <name evidence="2" type="ORF">H171_0783</name>
</gene>
<reference evidence="2 3" key="1">
    <citation type="submission" date="2017-11" db="EMBL/GenBank/DDBJ databases">
        <title>Understudied soil microbes with underappreciated capabilities: Untangling the Clostridium saccharolyticum group.</title>
        <authorList>
            <person name="Leschine S."/>
        </authorList>
    </citation>
    <scope>NUCLEOTIDE SEQUENCE [LARGE SCALE GENOMIC DNA]</scope>
    <source>
        <strain evidence="2 3">18A</strain>
    </source>
</reference>
<dbReference type="EMBL" id="PGET01000001">
    <property type="protein sequence ID" value="PJJ27318.1"/>
    <property type="molecule type" value="Genomic_DNA"/>
</dbReference>
<evidence type="ECO:0000313" key="2">
    <source>
        <dbReference type="EMBL" id="PJJ27318.1"/>
    </source>
</evidence>
<evidence type="ECO:0000313" key="3">
    <source>
        <dbReference type="Proteomes" id="UP000231092"/>
    </source>
</evidence>
<dbReference type="Pfam" id="PF13376">
    <property type="entry name" value="OmdA"/>
    <property type="match status" value="1"/>
</dbReference>